<name>A0ABD2QCI5_9PLAT</name>
<proteinExistence type="predicted"/>
<gene>
    <name evidence="1" type="ORF">Ciccas_005344</name>
</gene>
<accession>A0ABD2QCI5</accession>
<sequence>MAGSDVKRLTKVTKVNGKATGPSRNLLNNINEVSSLYGRKIQEHLYISKFSKIQGKALVAS</sequence>
<organism evidence="1 2">
    <name type="scientific">Cichlidogyrus casuarinus</name>
    <dbReference type="NCBI Taxonomy" id="1844966"/>
    <lineage>
        <taxon>Eukaryota</taxon>
        <taxon>Metazoa</taxon>
        <taxon>Spiralia</taxon>
        <taxon>Lophotrochozoa</taxon>
        <taxon>Platyhelminthes</taxon>
        <taxon>Monogenea</taxon>
        <taxon>Monopisthocotylea</taxon>
        <taxon>Dactylogyridea</taxon>
        <taxon>Ancyrocephalidae</taxon>
        <taxon>Cichlidogyrus</taxon>
    </lineage>
</organism>
<reference evidence="1 2" key="1">
    <citation type="submission" date="2024-11" db="EMBL/GenBank/DDBJ databases">
        <title>Adaptive evolution of stress response genes in parasites aligns with host niche diversity.</title>
        <authorList>
            <person name="Hahn C."/>
            <person name="Resl P."/>
        </authorList>
    </citation>
    <scope>NUCLEOTIDE SEQUENCE [LARGE SCALE GENOMIC DNA]</scope>
    <source>
        <strain evidence="1">EGGRZ-B1_66</strain>
        <tissue evidence="1">Body</tissue>
    </source>
</reference>
<comment type="caution">
    <text evidence="1">The sequence shown here is derived from an EMBL/GenBank/DDBJ whole genome shotgun (WGS) entry which is preliminary data.</text>
</comment>
<dbReference type="AlphaFoldDB" id="A0ABD2QCI5"/>
<dbReference type="Proteomes" id="UP001626550">
    <property type="component" value="Unassembled WGS sequence"/>
</dbReference>
<dbReference type="EMBL" id="JBJKFK010000622">
    <property type="protein sequence ID" value="KAL3316011.1"/>
    <property type="molecule type" value="Genomic_DNA"/>
</dbReference>
<evidence type="ECO:0000313" key="1">
    <source>
        <dbReference type="EMBL" id="KAL3316011.1"/>
    </source>
</evidence>
<evidence type="ECO:0000313" key="2">
    <source>
        <dbReference type="Proteomes" id="UP001626550"/>
    </source>
</evidence>
<protein>
    <submittedName>
        <fullName evidence="1">Uncharacterized protein</fullName>
    </submittedName>
</protein>
<keyword evidence="2" id="KW-1185">Reference proteome</keyword>